<keyword evidence="3" id="KW-1185">Reference proteome</keyword>
<dbReference type="InterPro" id="IPR003673">
    <property type="entry name" value="CoA-Trfase_fam_III"/>
</dbReference>
<accession>A0ABV4CK50</accession>
<evidence type="ECO:0000313" key="2">
    <source>
        <dbReference type="EMBL" id="MEY8041436.1"/>
    </source>
</evidence>
<dbReference type="RefSeq" id="WP_345365775.1">
    <property type="nucleotide sequence ID" value="NZ_BAABII010000016.1"/>
</dbReference>
<organism evidence="2 3">
    <name type="scientific">Saccharopolyspora cebuensis</name>
    <dbReference type="NCBI Taxonomy" id="418759"/>
    <lineage>
        <taxon>Bacteria</taxon>
        <taxon>Bacillati</taxon>
        <taxon>Actinomycetota</taxon>
        <taxon>Actinomycetes</taxon>
        <taxon>Pseudonocardiales</taxon>
        <taxon>Pseudonocardiaceae</taxon>
        <taxon>Saccharopolyspora</taxon>
    </lineage>
</organism>
<comment type="caution">
    <text evidence="2">The sequence shown here is derived from an EMBL/GenBank/DDBJ whole genome shotgun (WGS) entry which is preliminary data.</text>
</comment>
<dbReference type="InterPro" id="IPR044855">
    <property type="entry name" value="CoA-Trfase_III_dom3_sf"/>
</dbReference>
<dbReference type="PANTHER" id="PTHR48207:SF3">
    <property type="entry name" value="SUCCINATE--HYDROXYMETHYLGLUTARATE COA-TRANSFERASE"/>
    <property type="match status" value="1"/>
</dbReference>
<dbReference type="SUPFAM" id="SSF89796">
    <property type="entry name" value="CoA-transferase family III (CaiB/BaiF)"/>
    <property type="match status" value="1"/>
</dbReference>
<dbReference type="InterPro" id="IPR023606">
    <property type="entry name" value="CoA-Trfase_III_dom_1_sf"/>
</dbReference>
<evidence type="ECO:0000256" key="1">
    <source>
        <dbReference type="ARBA" id="ARBA00022679"/>
    </source>
</evidence>
<sequence length="390" mass="42051">MEHAAPHRPLPLVGITVVSLEQAVAAPLATRHLADLGARVIKVERPGAGDFARAYDTTVHGQSSHFIWLNRNKESVALDLKDDADLAVLRRLLAEADVLVQNLAPGALERLGLVPDELRAQHSGLIVAGISGYGGDGPYRDKKAYDLLVQCEAGVVSITGTPEVPSKAGLPVADIAAGMYAYSTILAALFERTRTGTGQVLEISMLEALCEWMGYPLHFAAYGGEPPRRTGASHAAIAPYGPFRTGDGERVFLGVQNHREWESFCGLVLGRPELVADARFADNSSRVAARDELTAVVEEAFAALSADEVVERLERARVANARLRSVPDVVDHPQLAARDRWREVGTPRGAVRALRPPGLAADRELRMDPVPSVGEHTGSVKAWLAELDRR</sequence>
<protein>
    <submittedName>
        <fullName evidence="2">CaiB/BaiF CoA-transferase family protein</fullName>
    </submittedName>
</protein>
<name>A0ABV4CK50_9PSEU</name>
<reference evidence="2 3" key="1">
    <citation type="submission" date="2024-08" db="EMBL/GenBank/DDBJ databases">
        <title>Genome mining of Saccharopolyspora cebuensis PGLac3 from Nigerian medicinal plant.</title>
        <authorList>
            <person name="Ezeobiora C.E."/>
            <person name="Igbokwe N.H."/>
            <person name="Amin D.H."/>
            <person name="Mendie U.E."/>
        </authorList>
    </citation>
    <scope>NUCLEOTIDE SEQUENCE [LARGE SCALE GENOMIC DNA]</scope>
    <source>
        <strain evidence="2 3">PGLac3</strain>
    </source>
</reference>
<dbReference type="Pfam" id="PF02515">
    <property type="entry name" value="CoA_transf_3"/>
    <property type="match status" value="1"/>
</dbReference>
<proteinExistence type="predicted"/>
<evidence type="ECO:0000313" key="3">
    <source>
        <dbReference type="Proteomes" id="UP001564626"/>
    </source>
</evidence>
<keyword evidence="1" id="KW-0808">Transferase</keyword>
<dbReference type="InterPro" id="IPR050483">
    <property type="entry name" value="CoA-transferase_III_domain"/>
</dbReference>
<dbReference type="Gene3D" id="3.40.50.10540">
    <property type="entry name" value="Crotonobetainyl-coa:carnitine coa-transferase, domain 1"/>
    <property type="match status" value="1"/>
</dbReference>
<dbReference type="Proteomes" id="UP001564626">
    <property type="component" value="Unassembled WGS sequence"/>
</dbReference>
<dbReference type="EMBL" id="JBGEHV010000036">
    <property type="protein sequence ID" value="MEY8041436.1"/>
    <property type="molecule type" value="Genomic_DNA"/>
</dbReference>
<dbReference type="Gene3D" id="3.30.1540.10">
    <property type="entry name" value="formyl-coa transferase, domain 3"/>
    <property type="match status" value="1"/>
</dbReference>
<dbReference type="PANTHER" id="PTHR48207">
    <property type="entry name" value="SUCCINATE--HYDROXYMETHYLGLUTARATE COA-TRANSFERASE"/>
    <property type="match status" value="1"/>
</dbReference>
<gene>
    <name evidence="2" type="ORF">AB8O55_18685</name>
</gene>